<proteinExistence type="predicted"/>
<evidence type="ECO:0000256" key="3">
    <source>
        <dbReference type="SAM" id="MobiDB-lite"/>
    </source>
</evidence>
<dbReference type="Pfam" id="PF00076">
    <property type="entry name" value="RRM_1"/>
    <property type="match status" value="1"/>
</dbReference>
<feature type="domain" description="RRM" evidence="4">
    <location>
        <begin position="116"/>
        <end position="193"/>
    </location>
</feature>
<dbReference type="GO" id="GO:0006406">
    <property type="term" value="P:mRNA export from nucleus"/>
    <property type="evidence" value="ECO:0007669"/>
    <property type="project" value="TreeGrafter"/>
</dbReference>
<evidence type="ECO:0000313" key="5">
    <source>
        <dbReference type="EMBL" id="JAS55108.1"/>
    </source>
</evidence>
<keyword evidence="1 2" id="KW-0694">RNA-binding</keyword>
<name>A0A1B6FY35_9HEMI</name>
<feature type="region of interest" description="Disordered" evidence="3">
    <location>
        <begin position="199"/>
        <end position="219"/>
    </location>
</feature>
<protein>
    <recommendedName>
        <fullName evidence="4">RRM domain-containing protein</fullName>
    </recommendedName>
</protein>
<dbReference type="SMART" id="SM01218">
    <property type="entry name" value="FoP_duplication"/>
    <property type="match status" value="1"/>
</dbReference>
<feature type="region of interest" description="Disordered" evidence="3">
    <location>
        <begin position="18"/>
        <end position="64"/>
    </location>
</feature>
<dbReference type="Gene3D" id="3.30.70.330">
    <property type="match status" value="1"/>
</dbReference>
<dbReference type="SUPFAM" id="SSF54928">
    <property type="entry name" value="RNA-binding domain, RBD"/>
    <property type="match status" value="1"/>
</dbReference>
<evidence type="ECO:0000256" key="1">
    <source>
        <dbReference type="ARBA" id="ARBA00022884"/>
    </source>
</evidence>
<dbReference type="InterPro" id="IPR025715">
    <property type="entry name" value="FoP_C"/>
</dbReference>
<evidence type="ECO:0000259" key="4">
    <source>
        <dbReference type="PROSITE" id="PS50102"/>
    </source>
</evidence>
<gene>
    <name evidence="5" type="ORF">g.46644</name>
</gene>
<dbReference type="GO" id="GO:0003729">
    <property type="term" value="F:mRNA binding"/>
    <property type="evidence" value="ECO:0007669"/>
    <property type="project" value="TreeGrafter"/>
</dbReference>
<evidence type="ECO:0000256" key="2">
    <source>
        <dbReference type="PROSITE-ProRule" id="PRU00176"/>
    </source>
</evidence>
<feature type="non-terminal residue" evidence="5">
    <location>
        <position position="1"/>
    </location>
</feature>
<dbReference type="SMART" id="SM00360">
    <property type="entry name" value="RRM"/>
    <property type="match status" value="1"/>
</dbReference>
<dbReference type="EMBL" id="GECZ01014661">
    <property type="protein sequence ID" value="JAS55108.1"/>
    <property type="molecule type" value="Transcribed_RNA"/>
</dbReference>
<dbReference type="InterPro" id="IPR035979">
    <property type="entry name" value="RBD_domain_sf"/>
</dbReference>
<dbReference type="PANTHER" id="PTHR19965:SF82">
    <property type="entry name" value="THO COMPLEX SUBUNIT 4"/>
    <property type="match status" value="1"/>
</dbReference>
<dbReference type="PROSITE" id="PS50102">
    <property type="entry name" value="RRM"/>
    <property type="match status" value="1"/>
</dbReference>
<dbReference type="InterPro" id="IPR012677">
    <property type="entry name" value="Nucleotide-bd_a/b_plait_sf"/>
</dbReference>
<dbReference type="CDD" id="cd12680">
    <property type="entry name" value="RRM_THOC4"/>
    <property type="match status" value="1"/>
</dbReference>
<dbReference type="AlphaFoldDB" id="A0A1B6FY35"/>
<dbReference type="PANTHER" id="PTHR19965">
    <property type="entry name" value="RNA AND EXPORT FACTOR BINDING PROTEIN"/>
    <property type="match status" value="1"/>
</dbReference>
<organism evidence="5">
    <name type="scientific">Cuerna arida</name>
    <dbReference type="NCBI Taxonomy" id="1464854"/>
    <lineage>
        <taxon>Eukaryota</taxon>
        <taxon>Metazoa</taxon>
        <taxon>Ecdysozoa</taxon>
        <taxon>Arthropoda</taxon>
        <taxon>Hexapoda</taxon>
        <taxon>Insecta</taxon>
        <taxon>Pterygota</taxon>
        <taxon>Neoptera</taxon>
        <taxon>Paraneoptera</taxon>
        <taxon>Hemiptera</taxon>
        <taxon>Auchenorrhyncha</taxon>
        <taxon>Membracoidea</taxon>
        <taxon>Cicadellidae</taxon>
        <taxon>Cicadellinae</taxon>
        <taxon>Proconiini</taxon>
        <taxon>Cuerna</taxon>
    </lineage>
</organism>
<reference evidence="5" key="1">
    <citation type="submission" date="2015-11" db="EMBL/GenBank/DDBJ databases">
        <title>De novo transcriptome assembly of four potential Pierce s Disease insect vectors from Arizona vineyards.</title>
        <authorList>
            <person name="Tassone E.E."/>
        </authorList>
    </citation>
    <scope>NUCLEOTIDE SEQUENCE</scope>
</reference>
<dbReference type="InterPro" id="IPR051229">
    <property type="entry name" value="ALYREF_mRNA_export"/>
</dbReference>
<dbReference type="GO" id="GO:0005634">
    <property type="term" value="C:nucleus"/>
    <property type="evidence" value="ECO:0007669"/>
    <property type="project" value="TreeGrafter"/>
</dbReference>
<sequence length="274" mass="30295">SHNTMLDKVDMSLDDIIRTTKNPGSFGAGRGGRRMPNNQNQFNNRQKRIGGNLKQSNGANKPFNRTFRSQGFRNMSRPVPKGNPNGSWQHDLFNEFGIDQGQSRRPAATASSMNSTTLLISNLDFGVSDNDIVELFSEIGPLKKAAIHYDRTGRSMGTAEVIYERQFDAAKAQRQYHNVPLDGRPMNIQVVTSQLLDPVPGGRSVNQQSAGPQRANGFNFGRIGNTGGRKFNNQPNQMKGFGQSRGRKNFNQGRDTVTAAELDAELDSYAMEVN</sequence>
<dbReference type="Pfam" id="PF13865">
    <property type="entry name" value="FoP_duplication"/>
    <property type="match status" value="1"/>
</dbReference>
<accession>A0A1B6FY35</accession>
<dbReference type="InterPro" id="IPR000504">
    <property type="entry name" value="RRM_dom"/>
</dbReference>